<dbReference type="Pfam" id="PF16197">
    <property type="entry name" value="KAsynt_C_assoc"/>
    <property type="match status" value="1"/>
</dbReference>
<dbReference type="InterPro" id="IPR016036">
    <property type="entry name" value="Malonyl_transacylase_ACP-bd"/>
</dbReference>
<dbReference type="PANTHER" id="PTHR43775">
    <property type="entry name" value="FATTY ACID SYNTHASE"/>
    <property type="match status" value="1"/>
</dbReference>
<dbReference type="Pfam" id="PF02801">
    <property type="entry name" value="Ketoacyl-synt_C"/>
    <property type="match status" value="1"/>
</dbReference>
<accession>A0A9P5YXD4</accession>
<gene>
    <name evidence="10" type="ORF">BDN70DRAFT_994948</name>
</gene>
<dbReference type="InterPro" id="IPR049552">
    <property type="entry name" value="PKS_DH_N"/>
</dbReference>
<dbReference type="EMBL" id="MU155260">
    <property type="protein sequence ID" value="KAF9477477.1"/>
    <property type="molecule type" value="Genomic_DNA"/>
</dbReference>
<dbReference type="PROSITE" id="PS52004">
    <property type="entry name" value="KS3_2"/>
    <property type="match status" value="1"/>
</dbReference>
<keyword evidence="11" id="KW-1185">Reference proteome</keyword>
<dbReference type="PROSITE" id="PS00606">
    <property type="entry name" value="KS3_1"/>
    <property type="match status" value="1"/>
</dbReference>
<dbReference type="InterPro" id="IPR049551">
    <property type="entry name" value="PKS_DH_C"/>
</dbReference>
<evidence type="ECO:0008006" key="12">
    <source>
        <dbReference type="Google" id="ProtNLM"/>
    </source>
</evidence>
<feature type="region of interest" description="N-terminal hotdog fold" evidence="7">
    <location>
        <begin position="884"/>
        <end position="1001"/>
    </location>
</feature>
<dbReference type="Pfam" id="PF00109">
    <property type="entry name" value="ketoacyl-synt"/>
    <property type="match status" value="1"/>
</dbReference>
<dbReference type="InterPro" id="IPR014043">
    <property type="entry name" value="Acyl_transferase_dom"/>
</dbReference>
<comment type="pathway">
    <text evidence="1">Secondary metabolite biosynthesis.</text>
</comment>
<feature type="domain" description="PKS/mFAS DH" evidence="9">
    <location>
        <begin position="884"/>
        <end position="1164"/>
    </location>
</feature>
<dbReference type="SUPFAM" id="SSF52151">
    <property type="entry name" value="FabD/lysophospholipase-like"/>
    <property type="match status" value="1"/>
</dbReference>
<evidence type="ECO:0000256" key="4">
    <source>
        <dbReference type="ARBA" id="ARBA00022679"/>
    </source>
</evidence>
<evidence type="ECO:0000256" key="1">
    <source>
        <dbReference type="ARBA" id="ARBA00005179"/>
    </source>
</evidence>
<dbReference type="Proteomes" id="UP000807469">
    <property type="component" value="Unassembled WGS sequence"/>
</dbReference>
<dbReference type="Gene3D" id="3.40.50.720">
    <property type="entry name" value="NAD(P)-binding Rossmann-like Domain"/>
    <property type="match status" value="1"/>
</dbReference>
<dbReference type="InterPro" id="IPR057326">
    <property type="entry name" value="KR_dom"/>
</dbReference>
<dbReference type="InterPro" id="IPR013968">
    <property type="entry name" value="PKS_KR"/>
</dbReference>
<dbReference type="InterPro" id="IPR001227">
    <property type="entry name" value="Ac_transferase_dom_sf"/>
</dbReference>
<dbReference type="InterPro" id="IPR018201">
    <property type="entry name" value="Ketoacyl_synth_AS"/>
</dbReference>
<comment type="caution">
    <text evidence="10">The sequence shown here is derived from an EMBL/GenBank/DDBJ whole genome shotgun (WGS) entry which is preliminary data.</text>
</comment>
<feature type="region of interest" description="C-terminal hotdog fold" evidence="7">
    <location>
        <begin position="1014"/>
        <end position="1164"/>
    </location>
</feature>
<dbReference type="InterPro" id="IPR014031">
    <property type="entry name" value="Ketoacyl_synth_C"/>
</dbReference>
<dbReference type="InterPro" id="IPR036736">
    <property type="entry name" value="ACP-like_sf"/>
</dbReference>
<keyword evidence="3" id="KW-0597">Phosphoprotein</keyword>
<protein>
    <recommendedName>
        <fullName evidence="12">Polyketide synthase</fullName>
    </recommendedName>
</protein>
<dbReference type="GO" id="GO:0006633">
    <property type="term" value="P:fatty acid biosynthetic process"/>
    <property type="evidence" value="ECO:0007669"/>
    <property type="project" value="InterPro"/>
</dbReference>
<dbReference type="Pfam" id="PF14765">
    <property type="entry name" value="PS-DH"/>
    <property type="match status" value="1"/>
</dbReference>
<evidence type="ECO:0000256" key="2">
    <source>
        <dbReference type="ARBA" id="ARBA00022450"/>
    </source>
</evidence>
<dbReference type="Pfam" id="PF00975">
    <property type="entry name" value="Thioesterase"/>
    <property type="match status" value="1"/>
</dbReference>
<keyword evidence="4" id="KW-0808">Transferase</keyword>
<feature type="active site" description="Proton donor; for dehydratase activity" evidence="7">
    <location>
        <position position="1074"/>
    </location>
</feature>
<dbReference type="SUPFAM" id="SSF51735">
    <property type="entry name" value="NAD(P)-binding Rossmann-fold domains"/>
    <property type="match status" value="1"/>
</dbReference>
<dbReference type="SMART" id="SM00826">
    <property type="entry name" value="PKS_DH"/>
    <property type="match status" value="1"/>
</dbReference>
<dbReference type="Pfam" id="PF00698">
    <property type="entry name" value="Acyl_transf_1"/>
    <property type="match status" value="1"/>
</dbReference>
<evidence type="ECO:0000256" key="6">
    <source>
        <dbReference type="ARBA" id="ARBA00023268"/>
    </source>
</evidence>
<evidence type="ECO:0000313" key="10">
    <source>
        <dbReference type="EMBL" id="KAF9477477.1"/>
    </source>
</evidence>
<dbReference type="InterPro" id="IPR016035">
    <property type="entry name" value="Acyl_Trfase/lysoPLipase"/>
</dbReference>
<dbReference type="Pfam" id="PF00550">
    <property type="entry name" value="PP-binding"/>
    <property type="match status" value="1"/>
</dbReference>
<dbReference type="GO" id="GO:0004315">
    <property type="term" value="F:3-oxoacyl-[acyl-carrier-protein] synthase activity"/>
    <property type="evidence" value="ECO:0007669"/>
    <property type="project" value="InterPro"/>
</dbReference>
<dbReference type="Gene3D" id="3.40.47.10">
    <property type="match status" value="1"/>
</dbReference>
<dbReference type="InterPro" id="IPR020807">
    <property type="entry name" value="PKS_DH"/>
</dbReference>
<dbReference type="InterPro" id="IPR016039">
    <property type="entry name" value="Thiolase-like"/>
</dbReference>
<dbReference type="SMART" id="SM00825">
    <property type="entry name" value="PKS_KS"/>
    <property type="match status" value="1"/>
</dbReference>
<dbReference type="InterPro" id="IPR049900">
    <property type="entry name" value="PKS_mFAS_DH"/>
</dbReference>
<evidence type="ECO:0000256" key="3">
    <source>
        <dbReference type="ARBA" id="ARBA00022553"/>
    </source>
</evidence>
<dbReference type="InterPro" id="IPR014030">
    <property type="entry name" value="Ketoacyl_synth_N"/>
</dbReference>
<dbReference type="PANTHER" id="PTHR43775:SF37">
    <property type="entry name" value="SI:DKEY-61P9.11"/>
    <property type="match status" value="1"/>
</dbReference>
<dbReference type="InterPro" id="IPR050091">
    <property type="entry name" value="PKS_NRPS_Biosynth_Enz"/>
</dbReference>
<keyword evidence="2" id="KW-0596">Phosphopantetheine</keyword>
<dbReference type="InterPro" id="IPR036291">
    <property type="entry name" value="NAD(P)-bd_dom_sf"/>
</dbReference>
<dbReference type="PROSITE" id="PS52019">
    <property type="entry name" value="PKS_MFAS_DH"/>
    <property type="match status" value="1"/>
</dbReference>
<dbReference type="InterPro" id="IPR029058">
    <property type="entry name" value="AB_hydrolase_fold"/>
</dbReference>
<dbReference type="Pfam" id="PF21089">
    <property type="entry name" value="PKS_DH_N"/>
    <property type="match status" value="1"/>
</dbReference>
<dbReference type="Gene3D" id="1.10.1200.10">
    <property type="entry name" value="ACP-like"/>
    <property type="match status" value="1"/>
</dbReference>
<dbReference type="SUPFAM" id="SSF53474">
    <property type="entry name" value="alpha/beta-Hydrolases"/>
    <property type="match status" value="1"/>
</dbReference>
<dbReference type="Gene3D" id="3.40.50.1820">
    <property type="entry name" value="alpha/beta hydrolase"/>
    <property type="match status" value="1"/>
</dbReference>
<dbReference type="SMART" id="SM00827">
    <property type="entry name" value="PKS_AT"/>
    <property type="match status" value="1"/>
</dbReference>
<dbReference type="SUPFAM" id="SSF53901">
    <property type="entry name" value="Thiolase-like"/>
    <property type="match status" value="1"/>
</dbReference>
<dbReference type="Gene3D" id="3.10.129.110">
    <property type="entry name" value="Polyketide synthase dehydratase"/>
    <property type="match status" value="1"/>
</dbReference>
<feature type="active site" description="Proton acceptor; for dehydratase activity" evidence="7">
    <location>
        <position position="919"/>
    </location>
</feature>
<dbReference type="OrthoDB" id="329835at2759"/>
<dbReference type="Pfam" id="PF08659">
    <property type="entry name" value="KR"/>
    <property type="match status" value="1"/>
</dbReference>
<dbReference type="SUPFAM" id="SSF47336">
    <property type="entry name" value="ACP-like"/>
    <property type="match status" value="1"/>
</dbReference>
<dbReference type="InterPro" id="IPR001031">
    <property type="entry name" value="Thioesterase"/>
</dbReference>
<organism evidence="10 11">
    <name type="scientific">Pholiota conissans</name>
    <dbReference type="NCBI Taxonomy" id="109636"/>
    <lineage>
        <taxon>Eukaryota</taxon>
        <taxon>Fungi</taxon>
        <taxon>Dikarya</taxon>
        <taxon>Basidiomycota</taxon>
        <taxon>Agaricomycotina</taxon>
        <taxon>Agaricomycetes</taxon>
        <taxon>Agaricomycetidae</taxon>
        <taxon>Agaricales</taxon>
        <taxon>Agaricineae</taxon>
        <taxon>Strophariaceae</taxon>
        <taxon>Pholiota</taxon>
    </lineage>
</organism>
<dbReference type="GO" id="GO:0044550">
    <property type="term" value="P:secondary metabolite biosynthetic process"/>
    <property type="evidence" value="ECO:0007669"/>
    <property type="project" value="UniProtKB-ARBA"/>
</dbReference>
<dbReference type="SUPFAM" id="SSF55048">
    <property type="entry name" value="Probable ACP-binding domain of malonyl-CoA ACP transacylase"/>
    <property type="match status" value="1"/>
</dbReference>
<evidence type="ECO:0000256" key="7">
    <source>
        <dbReference type="PROSITE-ProRule" id="PRU01363"/>
    </source>
</evidence>
<dbReference type="SMART" id="SM00822">
    <property type="entry name" value="PKS_KR"/>
    <property type="match status" value="1"/>
</dbReference>
<dbReference type="CDD" id="cd00833">
    <property type="entry name" value="PKS"/>
    <property type="match status" value="1"/>
</dbReference>
<evidence type="ECO:0000259" key="9">
    <source>
        <dbReference type="PROSITE" id="PS52019"/>
    </source>
</evidence>
<keyword evidence="5" id="KW-0843">Virulence</keyword>
<reference evidence="10" key="1">
    <citation type="submission" date="2020-11" db="EMBL/GenBank/DDBJ databases">
        <authorList>
            <consortium name="DOE Joint Genome Institute"/>
            <person name="Ahrendt S."/>
            <person name="Riley R."/>
            <person name="Andreopoulos W."/>
            <person name="Labutti K."/>
            <person name="Pangilinan J."/>
            <person name="Ruiz-Duenas F.J."/>
            <person name="Barrasa J.M."/>
            <person name="Sanchez-Garcia M."/>
            <person name="Camarero S."/>
            <person name="Miyauchi S."/>
            <person name="Serrano A."/>
            <person name="Linde D."/>
            <person name="Babiker R."/>
            <person name="Drula E."/>
            <person name="Ayuso-Fernandez I."/>
            <person name="Pacheco R."/>
            <person name="Padilla G."/>
            <person name="Ferreira P."/>
            <person name="Barriuso J."/>
            <person name="Kellner H."/>
            <person name="Castanera R."/>
            <person name="Alfaro M."/>
            <person name="Ramirez L."/>
            <person name="Pisabarro A.G."/>
            <person name="Kuo A."/>
            <person name="Tritt A."/>
            <person name="Lipzen A."/>
            <person name="He G."/>
            <person name="Yan M."/>
            <person name="Ng V."/>
            <person name="Cullen D."/>
            <person name="Martin F."/>
            <person name="Rosso M.-N."/>
            <person name="Henrissat B."/>
            <person name="Hibbett D."/>
            <person name="Martinez A.T."/>
            <person name="Grigoriev I.V."/>
        </authorList>
    </citation>
    <scope>NUCLEOTIDE SEQUENCE</scope>
    <source>
        <strain evidence="10">CIRM-BRFM 674</strain>
    </source>
</reference>
<name>A0A9P5YXD4_9AGAR</name>
<evidence type="ECO:0000313" key="11">
    <source>
        <dbReference type="Proteomes" id="UP000807469"/>
    </source>
</evidence>
<dbReference type="InterPro" id="IPR009081">
    <property type="entry name" value="PP-bd_ACP"/>
</dbReference>
<dbReference type="InterPro" id="IPR042104">
    <property type="entry name" value="PKS_dehydratase_sf"/>
</dbReference>
<feature type="domain" description="Ketosynthase family 3 (KS3)" evidence="8">
    <location>
        <begin position="4"/>
        <end position="423"/>
    </location>
</feature>
<keyword evidence="6" id="KW-0511">Multifunctional enzyme</keyword>
<dbReference type="InterPro" id="IPR032821">
    <property type="entry name" value="PKS_assoc"/>
</dbReference>
<evidence type="ECO:0000259" key="8">
    <source>
        <dbReference type="PROSITE" id="PS52004"/>
    </source>
</evidence>
<evidence type="ECO:0000256" key="5">
    <source>
        <dbReference type="ARBA" id="ARBA00023026"/>
    </source>
</evidence>
<dbReference type="Gene3D" id="3.40.366.10">
    <property type="entry name" value="Malonyl-Coenzyme A Acyl Carrier Protein, domain 2"/>
    <property type="match status" value="1"/>
</dbReference>
<sequence length="2423" mass="266907">MSNSKPIAIVGISAEFPSGSYSDKNLDYTTFFEFLLNKGQSYEVVPSHRFDSGRWHGAGLGHITTHKGSFLKDVPLFDYVEFGITAKDAKNMALSTRKLIEHSFLALRDAGINFRGKNVGCYMSATAFDMQGVSEPDELEANGSFAGYPYMVANKVSYHLDLRGPSIPIDTACSSSLTALHLAIQAIRAGDCDAAVLGGCQLNYRLVDFIQYSQGSVLSPDGTCKPLDASANGFSRGEGVTVIVVKSLEQAIRDNDHIYATILDTGINSSGSLAPVSAPVASAQKEAMRRAFAKISRTPEEVDYVELHATGTAAGDPIEANWVGEVFGQRQSELLVGSVKGNVGHLEICAFLASLCKICAMFQSRMLPPTVNLSKPNPTIDWSRWNMRAPTDVTPIGTSKSQLLVSIASSGIGGSNAHAVVESFAEQKSNKSPLQYERPLLVLAGGLSPRSASEIGNSINESWRSVAVDDLPALSSSCGRRGRQMPWQSFSIMLGQETIMPFSKPTLLPKSTPPLAFVFCGQGPQYIRMGGQLFESYPKFRNSILEMDVIYEKVVGHSLRSLGLFSADSSVEKWNVWPISVTLPAIALVQMAIVDLLSSIGITPSVVVGHSAGETAMMYASGACSRDMAVEISIARGAALATLEDLGGSMVALNCGPDEAQKIIDEVLENLPGILQIACYNSDTSVTLAGAESLLDSAITLSKSRDISAHKLRTKIAVHSEFVAHCEAVYRQKIEDIFGRYPGDHIPLIATYSSTFGKRWIEPVTPDYYWHNVRQPVLFSQAIKSIINDQPPEVAFVEISPHPVLSTYVSDSGVKPEHVLCFMKRTKVPPPFSESINLLQGIAKLSLIGYTNIDFHYLNDTRPSARDWAIPYPFQRKYVPFSPEPPKSTLFSRSSEWSGPLLHTGLRLNALTHPKLAEHVIMGESILPAAAFLEMVFESGAQLAWNVQFQSMLPLSSERLLPVAFTVNGSSWTVSSELPSQSLSKKRIHATGFMTSNAALDADTLPIDDIKKSLQRLDISHFYDILTHFAQYGPSYQRVTACWKTGRQALVEIRAYDEDLKDLDKYVIHPTLLDACFHAMVHPMFTANADRSVYYLPTSIETVALYDPRFIRQSLPKVVYSHISYKSWDPAGMTFDLSVTDANGRNICQLLGFRIALHRKTVSTSDFKYQIQFKGRYDIVYQPLLAPVSNETPGIEVLSTSPEKVAQIKSLLDSVDSNEAPRKELRDCVEGILTFLHIQGGKKVIRLLSIGIESLDVIYSLAESDDQHYILDISVLSDPASPVSSFPSTGTTRILSFLPSYSHNQGGLNGEDVTFYDIIVGRRRHEKDIDHAFERAVQTLLPGGFVVLSTEYHLLEDSEVNRTTPSRVVLQRRDGFLPSFHPLSSTSDTDPTAQEQYSAPSVSKASVISLPLDNVLSLQQTIQKLPDGKTIWIESPLDAHGHAAIGFVRSLRKEMVAKDIRLALFDSKWSEQERYAVVTLLSSYPYAEKEILIDFSGVMRVPRLVPSSLLQNSNSIQKHFSPMSTREVRSTHASPPSPIPCPLPSRHASVHVTSSSAEYGGLRAIVGYISDAGSTQWTPGTQVLGIVSNPTSTYVVVHQRSLLALVPPEVHSPAVISHCTMTTFIAALALGSRVLMQPIALKKLRVLIIRNASSKDLIGQSLRALLMLLGVEVVDSSCSITPKTLYDIRASDVVFAGRLEHCDMDAVRSVLPESAVLFSWSNGEAGNLNFLTRNMWMVGDTLREIYGVLIKFVDHQTQTKDAPCLTLQSPFDEKKTELSTRKSLFDASKEYYLLGGLGSLGIRTAMWMYENGAHALVLTSRRGYPASLTASQDEIVIRILSYLQSRSDLRLRLEACDSSSHSEMSALFGRTDKQIGGCILVSVVLADRLFVAHDDSSYYTPFPGKVGALTSLESAIDIRSLDFLVSISSAATFGNVGQTNYASANTAVDGLLSKYENAFSLLAPAIIDSITISHGLNLLPDPRYREWLPWSMTCSELFECLGDGIRSMENQKFSLYIPRYNWFYMREHFGSSPIYNHLVYEAVQDVQDASAASREQLQAIIRKHLDVDESDFSPDIPFTSYGLDSLSAGRLSRALKPFLQISQLQLLADINLQELERRILDSQATLALPEERSVDRGFDWKTLNQSGQTIIKLVESEGVPLILIHGASGNIVPFIPLQERFTSALWAIQNTPDCPMDSLQAIATFYVSQIKAARPSGPYRIGGYSGCSILAYEVAYLLQASDDRVVQIVILDHFPTLYGSPLFPLDEETIQAKTASEALITAGVDSLLGLYVRDPTPSRKKIAEELERGRKGETISQWSQDYLDFLQRFIVATAKFIVETFNIKTADDADPREVNRRLRDWTSKLDVPLTIVLADDGFLKSLPEPREQWADLSWVRGNIVHVPGAHFNFMESIKLVEAIENGW</sequence>
<dbReference type="GO" id="GO:0004312">
    <property type="term" value="F:fatty acid synthase activity"/>
    <property type="evidence" value="ECO:0007669"/>
    <property type="project" value="TreeGrafter"/>
</dbReference>
<proteinExistence type="predicted"/>
<dbReference type="InterPro" id="IPR020841">
    <property type="entry name" value="PKS_Beta-ketoAc_synthase_dom"/>
</dbReference>